<evidence type="ECO:0000259" key="3">
    <source>
        <dbReference type="Pfam" id="PF24883"/>
    </source>
</evidence>
<feature type="domain" description="Nephrocystin 3-like N-terminal" evidence="3">
    <location>
        <begin position="261"/>
        <end position="436"/>
    </location>
</feature>
<organism evidence="5 6">
    <name type="scientific">Zymoseptoria tritici ST99CH_1E4</name>
    <dbReference type="NCBI Taxonomy" id="1276532"/>
    <lineage>
        <taxon>Eukaryota</taxon>
        <taxon>Fungi</taxon>
        <taxon>Dikarya</taxon>
        <taxon>Ascomycota</taxon>
        <taxon>Pezizomycotina</taxon>
        <taxon>Dothideomycetes</taxon>
        <taxon>Dothideomycetidae</taxon>
        <taxon>Mycosphaerellales</taxon>
        <taxon>Mycosphaerellaceae</taxon>
        <taxon>Zymoseptoria</taxon>
    </lineage>
</organism>
<keyword evidence="2" id="KW-0175">Coiled coil</keyword>
<keyword evidence="1" id="KW-0677">Repeat</keyword>
<dbReference type="Pfam" id="PF25053">
    <property type="entry name" value="DUF7791"/>
    <property type="match status" value="1"/>
</dbReference>
<dbReference type="Gene3D" id="3.40.50.300">
    <property type="entry name" value="P-loop containing nucleotide triphosphate hydrolases"/>
    <property type="match status" value="1"/>
</dbReference>
<dbReference type="InterPro" id="IPR027417">
    <property type="entry name" value="P-loop_NTPase"/>
</dbReference>
<feature type="domain" description="DUF7791" evidence="4">
    <location>
        <begin position="543"/>
        <end position="683"/>
    </location>
</feature>
<gene>
    <name evidence="5" type="ORF">ZT1E4_G8346</name>
</gene>
<dbReference type="EMBL" id="LT854260">
    <property type="protein sequence ID" value="SMR56749.1"/>
    <property type="molecule type" value="Genomic_DNA"/>
</dbReference>
<dbReference type="PANTHER" id="PTHR10039:SF5">
    <property type="entry name" value="NACHT DOMAIN-CONTAINING PROTEIN"/>
    <property type="match status" value="1"/>
</dbReference>
<dbReference type="InterPro" id="IPR056693">
    <property type="entry name" value="DUF7791"/>
</dbReference>
<evidence type="ECO:0000259" key="4">
    <source>
        <dbReference type="Pfam" id="PF25053"/>
    </source>
</evidence>
<dbReference type="InterPro" id="IPR056884">
    <property type="entry name" value="NPHP3-like_N"/>
</dbReference>
<feature type="coiled-coil region" evidence="2">
    <location>
        <begin position="190"/>
        <end position="217"/>
    </location>
</feature>
<accession>A0A2H1GT45</accession>
<evidence type="ECO:0000256" key="1">
    <source>
        <dbReference type="ARBA" id="ARBA00022737"/>
    </source>
</evidence>
<evidence type="ECO:0000313" key="5">
    <source>
        <dbReference type="EMBL" id="SMR56749.1"/>
    </source>
</evidence>
<dbReference type="SUPFAM" id="SSF52540">
    <property type="entry name" value="P-loop containing nucleoside triphosphate hydrolases"/>
    <property type="match status" value="1"/>
</dbReference>
<dbReference type="Proteomes" id="UP000245764">
    <property type="component" value="Chromosome 8"/>
</dbReference>
<name>A0A2H1GT45_ZYMTR</name>
<sequence length="896" mass="101428">MADPVTGLAAVAAASSIIQVIHFSASCIAEITKPWASDELGLQENITLEQWVDQQHTFADSLITSHHDPSRPPSAEQINVESIAKELRKEAQILLDLLRSVKVQEGLVGLERKWRVCIQTIKAFKKRKTIEAHQMRLQEIHVWLTNVLLQIIKNEATEWSKELNLTLKPALERLLHAVEQIEVKNARSVVESQRTLLQAAKEHASRLEQQIEEGFADLKRREETRAEAERDAAKTTRIIGSLYNPEMSMRRNAILPAHAHTFEWIFEDDSSPFRKWLASGSGTFWINGFAGSGKSTLMKYISNATETKQILTQWAEHGSVFVIETYFWNPGTLLQKSEQGLLQAILYQVLSACNDLVRVATPLRWKRSHRYQQQEPWSRDELLEALMRVLEHPNNTAYFCVFVDGLDECQGDRTKLVELVQRLAQTPRLKICASSRPRNAFRELSVECLGSSLSIQDFTGEDIRRFVLDELGKAIRSNPQHVELADVIVSKAQGVFLWVFLVVRSLREGFGEGDGFEMMHQRVNGLPSELEEYYKRIFDGSGPVYQRDACRILKVTAAFAAKGRAASFIVYWLLKQGIDDQDFAFQQGERDLQFHDLASMIMETQNFLNARCKDFVRMPDLKSNSPFDVGNYLLQSRVEFLHKTALDFCSTGHLSDVLNLNVPTHFKSPMFLSHLYIAQTQIQSMLIDTTFPGSCMCSVRSMRMAQLYLDHSHSTASKTVAAMEDLVLHHVRNSDCHPCRRSRGMSYDEYDLAELFLAYGLRDHIDEIIALRPNIQLSNDRVGTARLARAALGISSCRQFPMTDIDTDVLKALLQHEASTKGVWTGFVLKLALEQRLSHPSRAGFLAKAVEAAKILLAYGADTTPKVRRKAAAPRVSQSEVWLADLHADEPIPDLC</sequence>
<proteinExistence type="predicted"/>
<dbReference type="Pfam" id="PF24883">
    <property type="entry name" value="NPHP3_N"/>
    <property type="match status" value="1"/>
</dbReference>
<evidence type="ECO:0000256" key="2">
    <source>
        <dbReference type="SAM" id="Coils"/>
    </source>
</evidence>
<dbReference type="AlphaFoldDB" id="A0A2H1GT45"/>
<reference evidence="6" key="1">
    <citation type="submission" date="2017-05" db="EMBL/GenBank/DDBJ databases">
        <authorList>
            <person name="Song R."/>
            <person name="Chenine A.L."/>
            <person name="Ruprecht R.M."/>
        </authorList>
    </citation>
    <scope>NUCLEOTIDE SEQUENCE [LARGE SCALE GENOMIC DNA]</scope>
</reference>
<evidence type="ECO:0000313" key="6">
    <source>
        <dbReference type="Proteomes" id="UP000245764"/>
    </source>
</evidence>
<dbReference type="PANTHER" id="PTHR10039">
    <property type="entry name" value="AMELOGENIN"/>
    <property type="match status" value="1"/>
</dbReference>
<protein>
    <submittedName>
        <fullName evidence="5">Uncharacterized protein</fullName>
    </submittedName>
</protein>